<feature type="domain" description="HTH araC/xylS-type" evidence="4">
    <location>
        <begin position="44"/>
        <end position="143"/>
    </location>
</feature>
<keyword evidence="2" id="KW-0238">DNA-binding</keyword>
<dbReference type="AlphaFoldDB" id="A0A831LLM7"/>
<dbReference type="Proteomes" id="UP000886047">
    <property type="component" value="Unassembled WGS sequence"/>
</dbReference>
<feature type="non-terminal residue" evidence="5">
    <location>
        <position position="1"/>
    </location>
</feature>
<dbReference type="PROSITE" id="PS00041">
    <property type="entry name" value="HTH_ARAC_FAMILY_1"/>
    <property type="match status" value="1"/>
</dbReference>
<dbReference type="InterPro" id="IPR018060">
    <property type="entry name" value="HTH_AraC"/>
</dbReference>
<dbReference type="Pfam" id="PF12833">
    <property type="entry name" value="HTH_18"/>
    <property type="match status" value="1"/>
</dbReference>
<name>A0A831LLM7_9BACT</name>
<dbReference type="InterPro" id="IPR009057">
    <property type="entry name" value="Homeodomain-like_sf"/>
</dbReference>
<sequence>LSLVQAKVENMLSIRESLKEKFSGTMVLEPKNVVITSPDERFLQKAIQVVEENISNAGLDIESFAELVGVSRMQLYRKLHALTDMTVKEFIRNIRLKRAEQLLVQDKMNISEIAYGVGFKDLSHFRKCFKREYGMSASEYLAKSVINQAPNQP</sequence>
<keyword evidence="3" id="KW-0804">Transcription</keyword>
<accession>A0A831LLM7</accession>
<dbReference type="InterPro" id="IPR018062">
    <property type="entry name" value="HTH_AraC-typ_CS"/>
</dbReference>
<reference evidence="5" key="1">
    <citation type="journal article" date="2020" name="mSystems">
        <title>Genome- and Community-Level Interaction Insights into Carbon Utilization and Element Cycling Functions of Hydrothermarchaeota in Hydrothermal Sediment.</title>
        <authorList>
            <person name="Zhou Z."/>
            <person name="Liu Y."/>
            <person name="Xu W."/>
            <person name="Pan J."/>
            <person name="Luo Z.H."/>
            <person name="Li M."/>
        </authorList>
    </citation>
    <scope>NUCLEOTIDE SEQUENCE [LARGE SCALE GENOMIC DNA]</scope>
    <source>
        <strain evidence="5">SpSt-1217</strain>
    </source>
</reference>
<keyword evidence="1" id="KW-0805">Transcription regulation</keyword>
<dbReference type="PROSITE" id="PS01124">
    <property type="entry name" value="HTH_ARAC_FAMILY_2"/>
    <property type="match status" value="1"/>
</dbReference>
<organism evidence="5">
    <name type="scientific">Mariniphaga anaerophila</name>
    <dbReference type="NCBI Taxonomy" id="1484053"/>
    <lineage>
        <taxon>Bacteria</taxon>
        <taxon>Pseudomonadati</taxon>
        <taxon>Bacteroidota</taxon>
        <taxon>Bacteroidia</taxon>
        <taxon>Marinilabiliales</taxon>
        <taxon>Prolixibacteraceae</taxon>
        <taxon>Mariniphaga</taxon>
    </lineage>
</organism>
<evidence type="ECO:0000256" key="2">
    <source>
        <dbReference type="ARBA" id="ARBA00023125"/>
    </source>
</evidence>
<dbReference type="Gene3D" id="1.10.10.60">
    <property type="entry name" value="Homeodomain-like"/>
    <property type="match status" value="2"/>
</dbReference>
<dbReference type="PRINTS" id="PR00032">
    <property type="entry name" value="HTHARAC"/>
</dbReference>
<evidence type="ECO:0000256" key="3">
    <source>
        <dbReference type="ARBA" id="ARBA00023163"/>
    </source>
</evidence>
<protein>
    <submittedName>
        <fullName evidence="5">AraC family transcriptional regulator</fullName>
    </submittedName>
</protein>
<dbReference type="InterPro" id="IPR020449">
    <property type="entry name" value="Tscrpt_reg_AraC-type_HTH"/>
</dbReference>
<proteinExistence type="predicted"/>
<comment type="caution">
    <text evidence="5">The sequence shown here is derived from an EMBL/GenBank/DDBJ whole genome shotgun (WGS) entry which is preliminary data.</text>
</comment>
<gene>
    <name evidence="5" type="ORF">ENN90_09305</name>
</gene>
<evidence type="ECO:0000313" key="5">
    <source>
        <dbReference type="EMBL" id="HDR51795.1"/>
    </source>
</evidence>
<dbReference type="GO" id="GO:0043565">
    <property type="term" value="F:sequence-specific DNA binding"/>
    <property type="evidence" value="ECO:0007669"/>
    <property type="project" value="InterPro"/>
</dbReference>
<evidence type="ECO:0000259" key="4">
    <source>
        <dbReference type="PROSITE" id="PS01124"/>
    </source>
</evidence>
<dbReference type="SUPFAM" id="SSF46689">
    <property type="entry name" value="Homeodomain-like"/>
    <property type="match status" value="1"/>
</dbReference>
<dbReference type="SMART" id="SM00342">
    <property type="entry name" value="HTH_ARAC"/>
    <property type="match status" value="1"/>
</dbReference>
<dbReference type="PANTHER" id="PTHR43280">
    <property type="entry name" value="ARAC-FAMILY TRANSCRIPTIONAL REGULATOR"/>
    <property type="match status" value="1"/>
</dbReference>
<dbReference type="PANTHER" id="PTHR43280:SF2">
    <property type="entry name" value="HTH-TYPE TRANSCRIPTIONAL REGULATOR EXSA"/>
    <property type="match status" value="1"/>
</dbReference>
<dbReference type="EMBL" id="DSDK01000502">
    <property type="protein sequence ID" value="HDR51795.1"/>
    <property type="molecule type" value="Genomic_DNA"/>
</dbReference>
<evidence type="ECO:0000256" key="1">
    <source>
        <dbReference type="ARBA" id="ARBA00023015"/>
    </source>
</evidence>
<dbReference type="GO" id="GO:0003700">
    <property type="term" value="F:DNA-binding transcription factor activity"/>
    <property type="evidence" value="ECO:0007669"/>
    <property type="project" value="InterPro"/>
</dbReference>